<protein>
    <recommendedName>
        <fullName evidence="2">Stress-response A/B barrel domain-containing protein</fullName>
    </recommendedName>
</protein>
<dbReference type="InterPro" id="IPR044662">
    <property type="entry name" value="HS1/DABB1-like"/>
</dbReference>
<name>A0A7C8YUL9_OPUST</name>
<feature type="domain" description="Stress-response A/B barrel" evidence="2">
    <location>
        <begin position="117"/>
        <end position="210"/>
    </location>
</feature>
<dbReference type="Pfam" id="PF07876">
    <property type="entry name" value="Dabb"/>
    <property type="match status" value="2"/>
</dbReference>
<dbReference type="SUPFAM" id="SSF54909">
    <property type="entry name" value="Dimeric alpha+beta barrel"/>
    <property type="match status" value="2"/>
</dbReference>
<accession>A0A7C8YUL9</accession>
<evidence type="ECO:0000256" key="1">
    <source>
        <dbReference type="ARBA" id="ARBA00011738"/>
    </source>
</evidence>
<dbReference type="PANTHER" id="PTHR33178:SF3">
    <property type="entry name" value="STRESS-RESPONSE A_B BARREL DOMAIN-CONTAINING PROTEIN UP3"/>
    <property type="match status" value="1"/>
</dbReference>
<feature type="domain" description="Stress-response A/B barrel" evidence="2">
    <location>
        <begin position="7"/>
        <end position="101"/>
    </location>
</feature>
<evidence type="ECO:0000259" key="2">
    <source>
        <dbReference type="PROSITE" id="PS51502"/>
    </source>
</evidence>
<dbReference type="AlphaFoldDB" id="A0A7C8YUL9"/>
<dbReference type="InterPro" id="IPR011008">
    <property type="entry name" value="Dimeric_a/b-barrel"/>
</dbReference>
<dbReference type="EMBL" id="GISG01057386">
    <property type="protein sequence ID" value="MBA4626593.1"/>
    <property type="molecule type" value="Transcribed_RNA"/>
</dbReference>
<dbReference type="InterPro" id="IPR013097">
    <property type="entry name" value="Dabb"/>
</dbReference>
<organism evidence="3">
    <name type="scientific">Opuntia streptacantha</name>
    <name type="common">Prickly pear cactus</name>
    <name type="synonym">Opuntia cardona</name>
    <dbReference type="NCBI Taxonomy" id="393608"/>
    <lineage>
        <taxon>Eukaryota</taxon>
        <taxon>Viridiplantae</taxon>
        <taxon>Streptophyta</taxon>
        <taxon>Embryophyta</taxon>
        <taxon>Tracheophyta</taxon>
        <taxon>Spermatophyta</taxon>
        <taxon>Magnoliopsida</taxon>
        <taxon>eudicotyledons</taxon>
        <taxon>Gunneridae</taxon>
        <taxon>Pentapetalae</taxon>
        <taxon>Caryophyllales</taxon>
        <taxon>Cactineae</taxon>
        <taxon>Cactaceae</taxon>
        <taxon>Opuntioideae</taxon>
        <taxon>Opuntia</taxon>
    </lineage>
</organism>
<dbReference type="PROSITE" id="PS51502">
    <property type="entry name" value="S_R_A_B_BARREL"/>
    <property type="match status" value="2"/>
</dbReference>
<dbReference type="SMART" id="SM00886">
    <property type="entry name" value="Dabb"/>
    <property type="match status" value="2"/>
</dbReference>
<comment type="subunit">
    <text evidence="1">Homodimer.</text>
</comment>
<proteinExistence type="predicted"/>
<reference evidence="3" key="1">
    <citation type="journal article" date="2013" name="J. Plant Res.">
        <title>Effect of fungi and light on seed germination of three Opuntia species from semiarid lands of central Mexico.</title>
        <authorList>
            <person name="Delgado-Sanchez P."/>
            <person name="Jimenez-Bremont J.F."/>
            <person name="Guerrero-Gonzalez Mde L."/>
            <person name="Flores J."/>
        </authorList>
    </citation>
    <scope>NUCLEOTIDE SEQUENCE</scope>
    <source>
        <tissue evidence="3">Cladode</tissue>
    </source>
</reference>
<sequence>MSSTSTVEHVVLLNVNDGTDPSNVSSMLDGLNALRSLDMVQYLTTGPVHRIRSTSLRFTHFFHSKYLSKDDLDVYMSQPAHVGLVQSTILRICDDLMVVDWVAPGIPIALGPKPGSAIRVQFVRLKEGLGELEKGEVLEVIGGLKDKVNGIEEFNFGESFSPAYARGFSIAWMEVFPGVSMLDSVRDSVEIVMENDKVKDYVETFLVVDYVLPSSQS</sequence>
<dbReference type="PANTHER" id="PTHR33178">
    <property type="match status" value="1"/>
</dbReference>
<evidence type="ECO:0000313" key="3">
    <source>
        <dbReference type="EMBL" id="MBA4626593.1"/>
    </source>
</evidence>
<dbReference type="Gene3D" id="3.30.70.100">
    <property type="match status" value="2"/>
</dbReference>
<reference evidence="3" key="2">
    <citation type="submission" date="2020-07" db="EMBL/GenBank/DDBJ databases">
        <authorList>
            <person name="Vera ALvarez R."/>
            <person name="Arias-Moreno D.M."/>
            <person name="Jimenez-Jacinto V."/>
            <person name="Jimenez-Bremont J.F."/>
            <person name="Swaminathan K."/>
            <person name="Moose S.P."/>
            <person name="Guerrero-Gonzalez M.L."/>
            <person name="Marino-Ramirez L."/>
            <person name="Landsman D."/>
            <person name="Rodriguez-Kessler M."/>
            <person name="Delgado-Sanchez P."/>
        </authorList>
    </citation>
    <scope>NUCLEOTIDE SEQUENCE</scope>
    <source>
        <tissue evidence="3">Cladode</tissue>
    </source>
</reference>